<dbReference type="Gene3D" id="1.10.510.10">
    <property type="entry name" value="Transferase(Phosphotransferase) domain 1"/>
    <property type="match status" value="3"/>
</dbReference>
<evidence type="ECO:0000256" key="7">
    <source>
        <dbReference type="ARBA" id="ARBA00022840"/>
    </source>
</evidence>
<feature type="compositionally biased region" description="Polar residues" evidence="11">
    <location>
        <begin position="1344"/>
        <end position="1355"/>
    </location>
</feature>
<dbReference type="PROSITE" id="PS51285">
    <property type="entry name" value="AGC_KINASE_CTER"/>
    <property type="match status" value="1"/>
</dbReference>
<feature type="region of interest" description="Disordered" evidence="11">
    <location>
        <begin position="1918"/>
        <end position="1959"/>
    </location>
</feature>
<feature type="compositionally biased region" description="Polar residues" evidence="11">
    <location>
        <begin position="1376"/>
        <end position="1398"/>
    </location>
</feature>
<dbReference type="CDD" id="cd17546">
    <property type="entry name" value="REC_hyHK_CKI1_RcsC-like"/>
    <property type="match status" value="1"/>
</dbReference>
<evidence type="ECO:0000256" key="6">
    <source>
        <dbReference type="ARBA" id="ARBA00022777"/>
    </source>
</evidence>
<feature type="compositionally biased region" description="Low complexity" evidence="11">
    <location>
        <begin position="3854"/>
        <end position="3888"/>
    </location>
</feature>
<dbReference type="Gene3D" id="3.30.200.20">
    <property type="entry name" value="Phosphorylase Kinase, domain 1"/>
    <property type="match status" value="2"/>
</dbReference>
<reference evidence="16" key="1">
    <citation type="submission" date="2017-01" db="EMBL/GenBank/DDBJ databases">
        <authorList>
            <person name="Wang Y."/>
            <person name="White M."/>
            <person name="Kvist S."/>
            <person name="Moncalvo J.-M."/>
        </authorList>
    </citation>
    <scope>NUCLEOTIDE SEQUENCE [LARGE SCALE GENOMIC DNA]</scope>
    <source>
        <strain evidence="16">ID-206-W2</strain>
    </source>
</reference>
<comment type="catalytic activity">
    <reaction evidence="9">
        <text>L-seryl-[protein] + ATP = O-phospho-L-seryl-[protein] + ADP + H(+)</text>
        <dbReference type="Rhea" id="RHEA:17989"/>
        <dbReference type="Rhea" id="RHEA-COMP:9863"/>
        <dbReference type="Rhea" id="RHEA-COMP:11604"/>
        <dbReference type="ChEBI" id="CHEBI:15378"/>
        <dbReference type="ChEBI" id="CHEBI:29999"/>
        <dbReference type="ChEBI" id="CHEBI:30616"/>
        <dbReference type="ChEBI" id="CHEBI:83421"/>
        <dbReference type="ChEBI" id="CHEBI:456216"/>
        <dbReference type="EC" id="2.7.11.1"/>
    </reaction>
</comment>
<feature type="compositionally biased region" description="Basic and acidic residues" evidence="11">
    <location>
        <begin position="3423"/>
        <end position="3433"/>
    </location>
</feature>
<feature type="region of interest" description="Disordered" evidence="11">
    <location>
        <begin position="3694"/>
        <end position="3749"/>
    </location>
</feature>
<feature type="modified residue" description="4-aspartylphosphate" evidence="10">
    <location>
        <position position="4118"/>
    </location>
</feature>
<gene>
    <name evidence="15" type="ORF">AYI69_g4433</name>
</gene>
<feature type="region of interest" description="Disordered" evidence="11">
    <location>
        <begin position="163"/>
        <end position="224"/>
    </location>
</feature>
<dbReference type="InterPro" id="IPR008271">
    <property type="entry name" value="Ser/Thr_kinase_AS"/>
</dbReference>
<feature type="region of interest" description="Disordered" evidence="11">
    <location>
        <begin position="3342"/>
        <end position="3361"/>
    </location>
</feature>
<feature type="compositionally biased region" description="Low complexity" evidence="11">
    <location>
        <begin position="1768"/>
        <end position="1780"/>
    </location>
</feature>
<evidence type="ECO:0000256" key="9">
    <source>
        <dbReference type="ARBA" id="ARBA00048679"/>
    </source>
</evidence>
<evidence type="ECO:0000256" key="3">
    <source>
        <dbReference type="ARBA" id="ARBA00022553"/>
    </source>
</evidence>
<evidence type="ECO:0000256" key="5">
    <source>
        <dbReference type="ARBA" id="ARBA00022741"/>
    </source>
</evidence>
<dbReference type="Pfam" id="PF00072">
    <property type="entry name" value="Response_reg"/>
    <property type="match status" value="1"/>
</dbReference>
<comment type="caution">
    <text evidence="15">The sequence shown here is derived from an EMBL/GenBank/DDBJ whole genome shotgun (WGS) entry which is preliminary data.</text>
</comment>
<feature type="compositionally biased region" description="Low complexity" evidence="11">
    <location>
        <begin position="205"/>
        <end position="214"/>
    </location>
</feature>
<feature type="region of interest" description="Disordered" evidence="11">
    <location>
        <begin position="2910"/>
        <end position="2944"/>
    </location>
</feature>
<dbReference type="GO" id="GO:0007010">
    <property type="term" value="P:cytoskeleton organization"/>
    <property type="evidence" value="ECO:0007669"/>
    <property type="project" value="UniProtKB-ARBA"/>
</dbReference>
<dbReference type="Proteomes" id="UP000187429">
    <property type="component" value="Unassembled WGS sequence"/>
</dbReference>
<feature type="compositionally biased region" description="Basic residues" evidence="11">
    <location>
        <begin position="1359"/>
        <end position="1372"/>
    </location>
</feature>
<feature type="region of interest" description="Disordered" evidence="11">
    <location>
        <begin position="1748"/>
        <end position="1780"/>
    </location>
</feature>
<dbReference type="PANTHER" id="PTHR24356:SF1">
    <property type="entry name" value="SERINE_THREONINE-PROTEIN KINASE GREATWALL"/>
    <property type="match status" value="1"/>
</dbReference>
<dbReference type="GO" id="GO:0005634">
    <property type="term" value="C:nucleus"/>
    <property type="evidence" value="ECO:0007669"/>
    <property type="project" value="TreeGrafter"/>
</dbReference>
<dbReference type="SUPFAM" id="SSF56112">
    <property type="entry name" value="Protein kinase-like (PK-like)"/>
    <property type="match status" value="1"/>
</dbReference>
<keyword evidence="5" id="KW-0547">Nucleotide-binding</keyword>
<keyword evidence="7" id="KW-0067">ATP-binding</keyword>
<dbReference type="EMBL" id="LSSM01001715">
    <property type="protein sequence ID" value="OMJ25022.1"/>
    <property type="molecule type" value="Genomic_DNA"/>
</dbReference>
<feature type="compositionally biased region" description="Polar residues" evidence="11">
    <location>
        <begin position="3810"/>
        <end position="3836"/>
    </location>
</feature>
<comment type="catalytic activity">
    <reaction evidence="8">
        <text>L-threonyl-[protein] + ATP = O-phospho-L-threonyl-[protein] + ADP + H(+)</text>
        <dbReference type="Rhea" id="RHEA:46608"/>
        <dbReference type="Rhea" id="RHEA-COMP:11060"/>
        <dbReference type="Rhea" id="RHEA-COMP:11605"/>
        <dbReference type="ChEBI" id="CHEBI:15378"/>
        <dbReference type="ChEBI" id="CHEBI:30013"/>
        <dbReference type="ChEBI" id="CHEBI:30616"/>
        <dbReference type="ChEBI" id="CHEBI:61977"/>
        <dbReference type="ChEBI" id="CHEBI:456216"/>
        <dbReference type="EC" id="2.7.11.1"/>
    </reaction>
</comment>
<dbReference type="GO" id="GO:0000160">
    <property type="term" value="P:phosphorelay signal transduction system"/>
    <property type="evidence" value="ECO:0007669"/>
    <property type="project" value="InterPro"/>
</dbReference>
<feature type="compositionally biased region" description="Polar residues" evidence="11">
    <location>
        <begin position="166"/>
        <end position="180"/>
    </location>
</feature>
<name>A0A1R1YDN3_9FUNG</name>
<feature type="region of interest" description="Disordered" evidence="11">
    <location>
        <begin position="236"/>
        <end position="257"/>
    </location>
</feature>
<feature type="domain" description="AGC-kinase C-terminal" evidence="14">
    <location>
        <begin position="3294"/>
        <end position="3350"/>
    </location>
</feature>
<feature type="compositionally biased region" description="Polar residues" evidence="11">
    <location>
        <begin position="239"/>
        <end position="249"/>
    </location>
</feature>
<dbReference type="PROSITE" id="PS50011">
    <property type="entry name" value="PROTEIN_KINASE_DOM"/>
    <property type="match status" value="1"/>
</dbReference>
<feature type="compositionally biased region" description="Polar residues" evidence="11">
    <location>
        <begin position="3438"/>
        <end position="3447"/>
    </location>
</feature>
<evidence type="ECO:0000256" key="8">
    <source>
        <dbReference type="ARBA" id="ARBA00047899"/>
    </source>
</evidence>
<keyword evidence="4" id="KW-0808">Transferase</keyword>
<feature type="compositionally biased region" description="Polar residues" evidence="11">
    <location>
        <begin position="3694"/>
        <end position="3719"/>
    </location>
</feature>
<feature type="compositionally biased region" description="Basic and acidic residues" evidence="11">
    <location>
        <begin position="1921"/>
        <end position="1936"/>
    </location>
</feature>
<accession>A0A1R1YDN3</accession>
<sequence length="4226" mass="473571">MKKRFSRFSSSFSKDSKKSGSSDKQAKELPGSSKSSTSTEFFPSLPSIPDTSSDIQNNIILPNPSPRSSLNDQSTEIADNSPVDLYPNNISNFIPISFPAQNHSPSDLIDPNIKTSYSNHSNSDIRLIPSPPAIANQDSNNPIQEPDFEPIIRTVLIPEKVRISENKTPSNTSNLGNIANETHDSSSDFQDSRIMKFPEMSNQPKNSNSTSKESTSYHDELEISKPSTRNRFSEFFYNKNPQKNTQKPTSSNNINKIKSKRNTLSYYSPSYLSSINNSPKDGITTFRHSSVYLAHPMSTKINSNHSHGKSKRNSFINSAFKNIVSPYDKRNKKRSYLASSSHKISHRSRNLSASFLTLSKNDQSISINEINEFFSHLDNQKHPISSPPNSPVVFNTLQDSHNSDLSIISENKINPEPPNNPIKSNSSDKFYIDESDLDNNVSLQTPSNIGNFSGNLDSLNSLKRDNLREAAIPDHVSENKNLPYRSTPCKFCSNKIPDHLHECPKCSFAPNKTSPSDSRSSSFLKKLSKPSTSYVFNTRNRSVSNNSNDSFYNWTFNNDVTNTNDIQDNYKGFLANRNISISQKSSYQPSYKFNSSSLSINPNQSQTHSFADKNSEFAFSESNKSKNFNPKTENLLKHTISVPSLFEVSVVKDITDTNNIQSFDFTQKIFTAKKRKFSDSVYTKFLELSRIRKLRHYSNCISNLDFKLKKSSLKNLWVFWGSGLFNSDSNSPKYSDTKINLPSESSAKNISLSSLNINQTPKNSNGITSNQLTISSKAGKRQDTDIPYLANFINSAINWSYKIHKSSIPKFTSKKTNSYISPSNNNISYIPYRNKQHSKKLSQLSFKQNFSDLSDSNSNNSTFAKKRNSSNISLPFNKTIHLLDRPKVFSRPPSLCTEVHKNFSIGSKISKKSNRDSIDENVKNFCGKKIKENFYSSSSGATSSVALYETTNYLDNMSSFNDSIDEIWSDSVDISTDHDPFNRSNIVFMSTSISDNEAHPSVKPSPFYISPFVYDDDDIPFIYKKSLDSDLPESISNSFSSSFDKPSIHHLSDDKAYINNTHSAHESKLDISSNTSISSSIQSNRPNNLIEKSFISQSRRSSIKGQTCSNLKIDTSNVPTTHRPKSSFVEKKSEISSGLKHNFPETLADCSSNSSLKKKEIDQLYSKSSFKNDSLILDGSLLKKNINQNNNTSLNYYSPNSTTNNSGIKYLQTPSTSSSFIKFDDTNNISHADYIKSLVQTREYIKSRLAKAKSESEHELILVVNDLSEFVERGLQYINEDYWSDVDDNLDSDNYLSRHNSTKKKSADSSSEVIDKTYDSQKTPVADLGTFKSRPPLPPLSYGTDASESAHSNQESYSIRRKYKNSKRKSRSYKNVLNSQANSNSESSLLTPKNSVASNSTGYKSPNYAPFWSKLQNQSSLSRKNTSKNFFPAAQLRELHSKLGVVLTPKRFPNFLDSPSKDQKFIDSKLDQQIFDLGEIRDSNFGIYNSPNTPEKMSISIQTLPDSSKAEQTTQGPNVSNIFGYEPSSSYSNINDVGNKNFEDNKFSNMRWSALSSDNEISYNKSRQLSNFSNLSYSSFFSGSNYPSSQTDSGEKLSSTIFYKNDRSYSKLRNQIANKNSTSNNESLPSKNYTSLENFPNFYIPENSDSIKPVPLKSMKSSLILGDTKLNYEESPFIDSRIKKTGSFENSNEFIFLNNDNQESLSKNNSIAAEERTPINQVRSQPFSPIPKLTESIFPKNSLKLRNYEDSDSRKNSIHLSKRRSYHSRGSSISKRSISVASHSSRKAIENLIIDPSSPTFSRAIPIKQRAANKGSARLSKKFNINSANDPNAAQKDFSNLIQSPSHLNYNYEESPKNSINSTTDGFSANPANAMGMPHITEDAYHLTPFLEAVMELVNVIWKVLDAPVDSLLGNNSSSFKDPEINHTDQHCDKSCNSDYNEQDEYTSEEDPPSPRKMNHQRLTLTDSWVIELQKLGTLWELSGKSNINSANQSYNDFSFGQEEKSGSLYTDVSSQPWPCRGMFVRTLLAISSLNRIVSWWFAVKSTVGVEAWNEAEKCELTYKNSQKYTNSASSSFNSSSFSKPFDEELKSPSTQLMLSNKTYQNNLNITLDSLKPKNLNSTSTVYSSTSEKVRNDMNYASKHNSIISHSISPIKEAFTQIENENLDNKSDVKLLNEPLEMKLPLISPYNSENFNSSNGQKLSIDTNNYNKSTPAVNLTAQAVIDKGASMLLELSLDGIIRYISPAWIRVIGSDPAQLVDQPVESIMDSQNKRICMLAIDQLVSDQTRTVETHFYLKKYSDHKEFLKKGDMNSEQPNPEHYKKVLVEAKGMLMYDKSINQPSHVLWVLIHEFVRPPSNAAQSNQSNNLSVENVGFNVNPNSNQILIGDTSTELGSGVLGSMKSNLTEISNNYPQFSSYNQPIEHFQLFETLREMGSQGVNAIPENFLSQIDSSNYEGVSGIGDYTNIPSENIVCRICDKEIDSNYFEQHAWLCAQSNRAAVQIELQNDELSNLLDFLSLWFPGCQFDRLQEISHGDNDIDKDEILESSKKFNNIYESFLNYKKKNSHDKNLFDDISSININPFQSYTHKQLLALGEIRTSLQISCRHAIDLSLADLNSTDLDIDSKSSSYPHLGRSFNYKGNITGSLLHFSDSLPNLSFTSNSESAADLSSASQLPEIEGSLNSTLNRETTYPLTELTSCSNNLNTIEKSHRWTQLCKLFSSIPAMFNSFSEDESQRLDILDPCLFKIANSLLSFIKTKQRAIDNLQFSLFSSYKLEQNWYPHSSDDCSSSSSSILTNNEAEKNSQNVDKDINNDIALSKSLEGVNITIFPESKSSPKIILEASESSKPTSRTSSIIDKFNLASDVNSSKVEATKLGINVEDGGSSDLPVIKPSLSLENSFFADETQKLPPDLSETASLSSKKTRPSIKRSSRSSTMIDPSGRNLITPAMPSIDDFLLLKPISKGAYGSVYLAKKKSTGEYFAIKVLKKSDMIAKNQISNIKAERKIMIAQTDSPFVVKLLYTFQSRNYLYLVMEYLNGGDCASLLKTLGSLSEEWTRSYLAEVVLGLENLHNLNIVHRDLKPDNLLIDQHGHLKLTDFGLSRLGFLGRRENSNIPIGPSFGPNPNNFSATDEKPQLPIISEKQNANIDSQQSSEKKNSVLGTPDYLAPESILGTQFGEAVDWWALGAMCYEFLFGIPPFHDDTPEKVFENILSSPINFYTEERNEELAEIERMKQYNLENNIDSCLEDDFEPSYPYISHEAQDFITRLLERDPEKRLGTKGSEEVKSHPFFNGVDWNNLTSMQPAFVPSVENIEDTEYFDSRGAYLDPMLSEEKKYSVTNTNNSSIKDPNTANIHNPLEISPKKDVSPIISSSVDKKINSKAISNDELPLNIINNEESIYKNCKSDKIADLTKELTYQNSKDNKPDGKENIDIVQPISNTSNSETSKNDEIQEKLPVDTDEANSIESNIPKEIILDIKNEFISDESSEKSQQFGGFSFKNLPALEQENYKEILKLRRRSNLFDSNLSLKRNSHIFQPGYNSNDSLNILPESLSFESPFNNHSSKGSEFPGINRSQTFLNSSETNLPSSSNINEESNLFFNGDSPISKLSRGMSYTEGKGKYGHSRQSLPVFINPHHNSSSKQADSNNSSEHGSIINNSSKYDSVNFSNNSNVQSDTELSYKSQFSPISSLSTHISEHGTYSTRTPKNAQDKNPSNYQIDPPSEFNILSRSNSRTSKQFGKEPNSKRFSIFYDSPSPLDFKNYQSINESNSTISVNSSDSYHKLNENADGSPINDNYISDSTDMYNSKLSPNKTSIADRSQKNDLYSVSSSSNDTVPYGMYTGGPSEQKLQSENENNLRSNNKNSKNSSFSGELPLSLPSPSSTLTPTNNNFITSLSNQAEINQSPVNSEGNRINSKKISKLGKIDPYDVSKKVPTLQKNDPSLALILSRKNSNREPSLLEVVTTRQLINENLIDNSFSENQKSFNPAVSPLPKQNITSTPKIKKAINLIEPLDNSQAKVLENADTPIQSPYIFDSLSLPSKEKGQDTLLHEFPSVISQKPGSSRPIILIADDNPVINKIIETLLSRFHIDTVVVRNGAEAIRCAMARTRFDMIFMDLVMPILDGDQAARMIKSTNNSNSKTPIIAIVAFEGEAEYKISGKIDCGENDTQLDKESLYTTKNQSEIMELKTIKSDKNDSLGIFDGELLKPINQIKLKKLLDSFKIL</sequence>
<dbReference type="InterPro" id="IPR000719">
    <property type="entry name" value="Prot_kinase_dom"/>
</dbReference>
<feature type="compositionally biased region" description="Basic residues" evidence="11">
    <location>
        <begin position="1756"/>
        <end position="1767"/>
    </location>
</feature>
<protein>
    <recommendedName>
        <fullName evidence="1">non-specific serine/threonine protein kinase</fullName>
        <ecNumber evidence="1">2.7.11.1</ecNumber>
    </recommendedName>
</protein>
<proteinExistence type="predicted"/>
<dbReference type="InterPro" id="IPR050236">
    <property type="entry name" value="Ser_Thr_kinase_AGC"/>
</dbReference>
<dbReference type="InterPro" id="IPR000961">
    <property type="entry name" value="AGC-kinase_C"/>
</dbReference>
<feature type="domain" description="Protein kinase" evidence="12">
    <location>
        <begin position="2957"/>
        <end position="3293"/>
    </location>
</feature>
<keyword evidence="3 10" id="KW-0597">Phosphoprotein</keyword>
<dbReference type="CDD" id="cd05579">
    <property type="entry name" value="STKc_MAST_like"/>
    <property type="match status" value="1"/>
</dbReference>
<evidence type="ECO:0000259" key="12">
    <source>
        <dbReference type="PROSITE" id="PS50011"/>
    </source>
</evidence>
<feature type="region of interest" description="Disordered" evidence="11">
    <location>
        <begin position="3420"/>
        <end position="3456"/>
    </location>
</feature>
<feature type="compositionally biased region" description="Basic residues" evidence="11">
    <location>
        <begin position="2923"/>
        <end position="2933"/>
    </location>
</feature>
<feature type="compositionally biased region" description="Basic and acidic residues" evidence="11">
    <location>
        <begin position="181"/>
        <end position="196"/>
    </location>
</feature>
<dbReference type="GO" id="GO:0005524">
    <property type="term" value="F:ATP binding"/>
    <property type="evidence" value="ECO:0007669"/>
    <property type="project" value="UniProtKB-KW"/>
</dbReference>
<dbReference type="GO" id="GO:0005737">
    <property type="term" value="C:cytoplasm"/>
    <property type="evidence" value="ECO:0007669"/>
    <property type="project" value="TreeGrafter"/>
</dbReference>
<dbReference type="Pfam" id="PF00069">
    <property type="entry name" value="Pkinase"/>
    <property type="match status" value="2"/>
</dbReference>
<dbReference type="PANTHER" id="PTHR24356">
    <property type="entry name" value="SERINE/THREONINE-PROTEIN KINASE"/>
    <property type="match status" value="1"/>
</dbReference>
<evidence type="ECO:0000256" key="1">
    <source>
        <dbReference type="ARBA" id="ARBA00012513"/>
    </source>
</evidence>
<feature type="compositionally biased region" description="Polar residues" evidence="11">
    <location>
        <begin position="3727"/>
        <end position="3739"/>
    </location>
</feature>
<organism evidence="15 16">
    <name type="scientific">Smittium culicis</name>
    <dbReference type="NCBI Taxonomy" id="133412"/>
    <lineage>
        <taxon>Eukaryota</taxon>
        <taxon>Fungi</taxon>
        <taxon>Fungi incertae sedis</taxon>
        <taxon>Zoopagomycota</taxon>
        <taxon>Kickxellomycotina</taxon>
        <taxon>Harpellomycetes</taxon>
        <taxon>Harpellales</taxon>
        <taxon>Legeriomycetaceae</taxon>
        <taxon>Smittium</taxon>
    </lineage>
</organism>
<dbReference type="FunFam" id="3.30.200.20:FF:001008">
    <property type="entry name" value="Serine/threonine-protein kinase cek1"/>
    <property type="match status" value="1"/>
</dbReference>
<dbReference type="SMART" id="SM00448">
    <property type="entry name" value="REC"/>
    <property type="match status" value="1"/>
</dbReference>
<feature type="compositionally biased region" description="Polar residues" evidence="11">
    <location>
        <begin position="49"/>
        <end position="78"/>
    </location>
</feature>
<evidence type="ECO:0000259" key="14">
    <source>
        <dbReference type="PROSITE" id="PS51285"/>
    </source>
</evidence>
<dbReference type="OrthoDB" id="162894at2759"/>
<dbReference type="InterPro" id="IPR001789">
    <property type="entry name" value="Sig_transdc_resp-reg_receiver"/>
</dbReference>
<keyword evidence="6 15" id="KW-0418">Kinase</keyword>
<dbReference type="GO" id="GO:0004674">
    <property type="term" value="F:protein serine/threonine kinase activity"/>
    <property type="evidence" value="ECO:0007669"/>
    <property type="project" value="UniProtKB-KW"/>
</dbReference>
<dbReference type="EC" id="2.7.11.1" evidence="1"/>
<dbReference type="SMART" id="SM00220">
    <property type="entry name" value="S_TKc"/>
    <property type="match status" value="1"/>
</dbReference>
<feature type="compositionally biased region" description="Low complexity" evidence="11">
    <location>
        <begin position="3639"/>
        <end position="3651"/>
    </location>
</feature>
<feature type="region of interest" description="Disordered" evidence="11">
    <location>
        <begin position="1298"/>
        <end position="1398"/>
    </location>
</feature>
<feature type="compositionally biased region" description="Acidic residues" evidence="11">
    <location>
        <begin position="1941"/>
        <end position="1952"/>
    </location>
</feature>
<dbReference type="FunFam" id="1.10.510.10:FF:000024">
    <property type="entry name" value="Probable serine/threonine-protein kinase cot-1"/>
    <property type="match status" value="1"/>
</dbReference>
<feature type="compositionally biased region" description="Polar residues" evidence="11">
    <location>
        <begin position="3342"/>
        <end position="3356"/>
    </location>
</feature>
<feature type="compositionally biased region" description="Basic and acidic residues" evidence="11">
    <location>
        <begin position="14"/>
        <end position="27"/>
    </location>
</feature>
<evidence type="ECO:0000256" key="2">
    <source>
        <dbReference type="ARBA" id="ARBA00022527"/>
    </source>
</evidence>
<evidence type="ECO:0000313" key="15">
    <source>
        <dbReference type="EMBL" id="OMJ25022.1"/>
    </source>
</evidence>
<feature type="region of interest" description="Disordered" evidence="11">
    <location>
        <begin position="1"/>
        <end position="82"/>
    </location>
</feature>
<feature type="region of interest" description="Disordered" evidence="11">
    <location>
        <begin position="3565"/>
        <end position="3598"/>
    </location>
</feature>
<dbReference type="SUPFAM" id="SSF52172">
    <property type="entry name" value="CheY-like"/>
    <property type="match status" value="1"/>
</dbReference>
<keyword evidence="2" id="KW-0723">Serine/threonine-protein kinase</keyword>
<dbReference type="InterPro" id="IPR011009">
    <property type="entry name" value="Kinase-like_dom_sf"/>
</dbReference>
<evidence type="ECO:0000256" key="4">
    <source>
        <dbReference type="ARBA" id="ARBA00022679"/>
    </source>
</evidence>
<evidence type="ECO:0000256" key="10">
    <source>
        <dbReference type="PROSITE-ProRule" id="PRU00169"/>
    </source>
</evidence>
<feature type="domain" description="Response regulatory" evidence="13">
    <location>
        <begin position="4068"/>
        <end position="4188"/>
    </location>
</feature>
<feature type="compositionally biased region" description="Polar residues" evidence="11">
    <location>
        <begin position="3574"/>
        <end position="3598"/>
    </location>
</feature>
<evidence type="ECO:0000313" key="16">
    <source>
        <dbReference type="Proteomes" id="UP000187429"/>
    </source>
</evidence>
<dbReference type="PROSITE" id="PS50110">
    <property type="entry name" value="RESPONSE_REGULATORY"/>
    <property type="match status" value="1"/>
</dbReference>
<evidence type="ECO:0000259" key="13">
    <source>
        <dbReference type="PROSITE" id="PS50110"/>
    </source>
</evidence>
<feature type="region of interest" description="Disordered" evidence="11">
    <location>
        <begin position="3618"/>
        <end position="3658"/>
    </location>
</feature>
<feature type="region of interest" description="Disordered" evidence="11">
    <location>
        <begin position="3810"/>
        <end position="3888"/>
    </location>
</feature>
<feature type="compositionally biased region" description="Polar residues" evidence="11">
    <location>
        <begin position="32"/>
        <end position="41"/>
    </location>
</feature>
<dbReference type="Gene3D" id="3.40.50.2300">
    <property type="match status" value="1"/>
</dbReference>
<evidence type="ECO:0000256" key="11">
    <source>
        <dbReference type="SAM" id="MobiDB-lite"/>
    </source>
</evidence>
<keyword evidence="16" id="KW-1185">Reference proteome</keyword>
<dbReference type="PROSITE" id="PS00108">
    <property type="entry name" value="PROTEIN_KINASE_ST"/>
    <property type="match status" value="1"/>
</dbReference>
<dbReference type="InterPro" id="IPR011006">
    <property type="entry name" value="CheY-like_superfamily"/>
</dbReference>